<evidence type="ECO:0000313" key="1">
    <source>
        <dbReference type="EMBL" id="GGT92181.1"/>
    </source>
</evidence>
<organism evidence="1 2">
    <name type="scientific">Streptomyces phaeofaciens</name>
    <dbReference type="NCBI Taxonomy" id="68254"/>
    <lineage>
        <taxon>Bacteria</taxon>
        <taxon>Bacillati</taxon>
        <taxon>Actinomycetota</taxon>
        <taxon>Actinomycetes</taxon>
        <taxon>Kitasatosporales</taxon>
        <taxon>Streptomycetaceae</taxon>
        <taxon>Streptomyces</taxon>
    </lineage>
</organism>
<dbReference type="AlphaFoldDB" id="A0A918M119"/>
<protein>
    <submittedName>
        <fullName evidence="1">Uncharacterized protein</fullName>
    </submittedName>
</protein>
<proteinExistence type="predicted"/>
<keyword evidence="2" id="KW-1185">Reference proteome</keyword>
<gene>
    <name evidence="1" type="ORF">GCM10010226_82750</name>
</gene>
<dbReference type="EMBL" id="BMSA01000040">
    <property type="protein sequence ID" value="GGT92181.1"/>
    <property type="molecule type" value="Genomic_DNA"/>
</dbReference>
<accession>A0A918M119</accession>
<dbReference type="RefSeq" id="WP_189717776.1">
    <property type="nucleotide sequence ID" value="NZ_BMSA01000040.1"/>
</dbReference>
<name>A0A918M119_9ACTN</name>
<sequence>MIQQSSPGVTPSAADVLRERCAGRLPDTLEDLAGPAHGLVELPLHVAWSGLRFYDLDRPRQCMSLYRTVLTEGQRADITAFLNRDLLLAQWPRMRTMISRHVRDAWEAAFPELQHRASPAA</sequence>
<evidence type="ECO:0000313" key="2">
    <source>
        <dbReference type="Proteomes" id="UP000646776"/>
    </source>
</evidence>
<comment type="caution">
    <text evidence="1">The sequence shown here is derived from an EMBL/GenBank/DDBJ whole genome shotgun (WGS) entry which is preliminary data.</text>
</comment>
<reference evidence="1" key="2">
    <citation type="submission" date="2020-09" db="EMBL/GenBank/DDBJ databases">
        <authorList>
            <person name="Sun Q."/>
            <person name="Ohkuma M."/>
        </authorList>
    </citation>
    <scope>NUCLEOTIDE SEQUENCE</scope>
    <source>
        <strain evidence="1">JCM 4125</strain>
    </source>
</reference>
<dbReference type="Proteomes" id="UP000646776">
    <property type="component" value="Unassembled WGS sequence"/>
</dbReference>
<reference evidence="1" key="1">
    <citation type="journal article" date="2014" name="Int. J. Syst. Evol. Microbiol.">
        <title>Complete genome sequence of Corynebacterium casei LMG S-19264T (=DSM 44701T), isolated from a smear-ripened cheese.</title>
        <authorList>
            <consortium name="US DOE Joint Genome Institute (JGI-PGF)"/>
            <person name="Walter F."/>
            <person name="Albersmeier A."/>
            <person name="Kalinowski J."/>
            <person name="Ruckert C."/>
        </authorList>
    </citation>
    <scope>NUCLEOTIDE SEQUENCE</scope>
    <source>
        <strain evidence="1">JCM 4125</strain>
    </source>
</reference>